<evidence type="ECO:0000313" key="3">
    <source>
        <dbReference type="Proteomes" id="UP000035548"/>
    </source>
</evidence>
<dbReference type="Proteomes" id="UP000035548">
    <property type="component" value="Chromosome"/>
</dbReference>
<gene>
    <name evidence="2" type="ORF">CUTER_05270</name>
</gene>
<reference evidence="3" key="2">
    <citation type="submission" date="2015-05" db="EMBL/GenBank/DDBJ databases">
        <title>Complete genome sequence of Corynebacterium uterequi DSM 45634, isolated from the uterus of a maiden mare.</title>
        <authorList>
            <person name="Ruckert C."/>
            <person name="Albersmeier A."/>
            <person name="Winkler A."/>
            <person name="Tauch A."/>
        </authorList>
    </citation>
    <scope>NUCLEOTIDE SEQUENCE [LARGE SCALE GENOMIC DNA]</scope>
    <source>
        <strain evidence="3">DSM 45634</strain>
    </source>
</reference>
<keyword evidence="1" id="KW-0812">Transmembrane</keyword>
<keyword evidence="1" id="KW-1133">Transmembrane helix</keyword>
<sequence length="74" mass="8194">MNRTHVVVIVGIMMTLVVTILVLIGTQRYMNAQEIELLVESAHAAGEEYQLTVHNFVTLDYSFETLTGPEQGAS</sequence>
<dbReference type="EMBL" id="CP011546">
    <property type="protein sequence ID" value="AKK11051.1"/>
    <property type="molecule type" value="Genomic_DNA"/>
</dbReference>
<dbReference type="KEGG" id="cut:CUTER_05270"/>
<feature type="transmembrane region" description="Helical" evidence="1">
    <location>
        <begin position="6"/>
        <end position="24"/>
    </location>
</feature>
<dbReference type="STRING" id="1072256.CUTER_05270"/>
<reference evidence="2 3" key="1">
    <citation type="journal article" date="2015" name="Genome Announc.">
        <title>Virulence Factor Genes Detected in the Complete Genome Sequence of Corynebacterium uterequi DSM 45634, Isolated from the Uterus of a Maiden Mare.</title>
        <authorList>
            <person name="Ruckert C."/>
            <person name="Kriete M."/>
            <person name="Jaenicke S."/>
            <person name="Winkler A."/>
            <person name="Tauch A."/>
        </authorList>
    </citation>
    <scope>NUCLEOTIDE SEQUENCE [LARGE SCALE GENOMIC DNA]</scope>
    <source>
        <strain evidence="2 3">DSM 45634</strain>
    </source>
</reference>
<evidence type="ECO:0000256" key="1">
    <source>
        <dbReference type="SAM" id="Phobius"/>
    </source>
</evidence>
<keyword evidence="1" id="KW-0472">Membrane</keyword>
<keyword evidence="3" id="KW-1185">Reference proteome</keyword>
<dbReference type="AlphaFoldDB" id="A0A0G3HCD9"/>
<proteinExistence type="predicted"/>
<accession>A0A0G3HCD9</accession>
<name>A0A0G3HCD9_9CORY</name>
<dbReference type="PATRIC" id="fig|1072256.5.peg.1041"/>
<dbReference type="RefSeq" id="WP_047259530.1">
    <property type="nucleotide sequence ID" value="NZ_CP011546.1"/>
</dbReference>
<evidence type="ECO:0000313" key="2">
    <source>
        <dbReference type="EMBL" id="AKK11051.1"/>
    </source>
</evidence>
<protein>
    <submittedName>
        <fullName evidence="2">Uncharacterized protein</fullName>
    </submittedName>
</protein>
<organism evidence="2 3">
    <name type="scientific">Corynebacterium uterequi</name>
    <dbReference type="NCBI Taxonomy" id="1072256"/>
    <lineage>
        <taxon>Bacteria</taxon>
        <taxon>Bacillati</taxon>
        <taxon>Actinomycetota</taxon>
        <taxon>Actinomycetes</taxon>
        <taxon>Mycobacteriales</taxon>
        <taxon>Corynebacteriaceae</taxon>
        <taxon>Corynebacterium</taxon>
    </lineage>
</organism>